<dbReference type="GO" id="GO:0097367">
    <property type="term" value="F:carbohydrate derivative binding"/>
    <property type="evidence" value="ECO:0007669"/>
    <property type="project" value="InterPro"/>
</dbReference>
<keyword evidence="1" id="KW-0805">Transcription regulation</keyword>
<gene>
    <name evidence="6" type="ORF">LX83_001855</name>
</gene>
<dbReference type="GO" id="GO:1901135">
    <property type="term" value="P:carbohydrate derivative metabolic process"/>
    <property type="evidence" value="ECO:0007669"/>
    <property type="project" value="InterPro"/>
</dbReference>
<keyword evidence="7" id="KW-1185">Reference proteome</keyword>
<evidence type="ECO:0000256" key="1">
    <source>
        <dbReference type="ARBA" id="ARBA00023015"/>
    </source>
</evidence>
<dbReference type="InterPro" id="IPR001347">
    <property type="entry name" value="SIS_dom"/>
</dbReference>
<accession>A0AAE3KE75</accession>
<comment type="caution">
    <text evidence="6">The sequence shown here is derived from an EMBL/GenBank/DDBJ whole genome shotgun (WGS) entry which is preliminary data.</text>
</comment>
<dbReference type="InterPro" id="IPR000281">
    <property type="entry name" value="HTH_RpiR"/>
</dbReference>
<dbReference type="Proteomes" id="UP001206128">
    <property type="component" value="Unassembled WGS sequence"/>
</dbReference>
<proteinExistence type="predicted"/>
<evidence type="ECO:0000313" key="7">
    <source>
        <dbReference type="Proteomes" id="UP001206128"/>
    </source>
</evidence>
<dbReference type="Pfam" id="PF01380">
    <property type="entry name" value="SIS"/>
    <property type="match status" value="1"/>
</dbReference>
<dbReference type="InterPro" id="IPR009057">
    <property type="entry name" value="Homeodomain-like_sf"/>
</dbReference>
<dbReference type="Pfam" id="PF01418">
    <property type="entry name" value="HTH_6"/>
    <property type="match status" value="1"/>
</dbReference>
<keyword evidence="2" id="KW-0238">DNA-binding</keyword>
<dbReference type="InterPro" id="IPR046348">
    <property type="entry name" value="SIS_dom_sf"/>
</dbReference>
<dbReference type="GO" id="GO:0003677">
    <property type="term" value="F:DNA binding"/>
    <property type="evidence" value="ECO:0007669"/>
    <property type="project" value="UniProtKB-KW"/>
</dbReference>
<organism evidence="6 7">
    <name type="scientific">Goodfellowiella coeruleoviolacea</name>
    <dbReference type="NCBI Taxonomy" id="334858"/>
    <lineage>
        <taxon>Bacteria</taxon>
        <taxon>Bacillati</taxon>
        <taxon>Actinomycetota</taxon>
        <taxon>Actinomycetes</taxon>
        <taxon>Pseudonocardiales</taxon>
        <taxon>Pseudonocardiaceae</taxon>
        <taxon>Goodfellowiella</taxon>
    </lineage>
</organism>
<dbReference type="InterPro" id="IPR047640">
    <property type="entry name" value="RpiR-like"/>
</dbReference>
<dbReference type="PROSITE" id="PS51464">
    <property type="entry name" value="SIS"/>
    <property type="match status" value="1"/>
</dbReference>
<feature type="domain" description="HTH rpiR-type" evidence="4">
    <location>
        <begin position="8"/>
        <end position="84"/>
    </location>
</feature>
<dbReference type="Gene3D" id="1.10.10.10">
    <property type="entry name" value="Winged helix-like DNA-binding domain superfamily/Winged helix DNA-binding domain"/>
    <property type="match status" value="1"/>
</dbReference>
<dbReference type="GO" id="GO:0003700">
    <property type="term" value="F:DNA-binding transcription factor activity"/>
    <property type="evidence" value="ECO:0007669"/>
    <property type="project" value="InterPro"/>
</dbReference>
<evidence type="ECO:0000256" key="3">
    <source>
        <dbReference type="ARBA" id="ARBA00023163"/>
    </source>
</evidence>
<dbReference type="AlphaFoldDB" id="A0AAE3KE75"/>
<evidence type="ECO:0000256" key="2">
    <source>
        <dbReference type="ARBA" id="ARBA00023125"/>
    </source>
</evidence>
<dbReference type="InterPro" id="IPR036388">
    <property type="entry name" value="WH-like_DNA-bd_sf"/>
</dbReference>
<dbReference type="PANTHER" id="PTHR30514">
    <property type="entry name" value="GLUCOKINASE"/>
    <property type="match status" value="1"/>
</dbReference>
<dbReference type="PANTHER" id="PTHR30514:SF18">
    <property type="entry name" value="RPIR-FAMILY TRANSCRIPTIONAL REGULATOR"/>
    <property type="match status" value="1"/>
</dbReference>
<dbReference type="InterPro" id="IPR035472">
    <property type="entry name" value="RpiR-like_SIS"/>
</dbReference>
<dbReference type="SUPFAM" id="SSF53697">
    <property type="entry name" value="SIS domain"/>
    <property type="match status" value="1"/>
</dbReference>
<name>A0AAE3KE75_9PSEU</name>
<evidence type="ECO:0000259" key="4">
    <source>
        <dbReference type="PROSITE" id="PS51071"/>
    </source>
</evidence>
<sequence length="289" mass="30279">MTETGDAVEHWLRGRVPERGLKPKAAAVLEVLLSQPRRACFGSAADLAELAGVNVATVTRTAQALGFAGWPALQQELRARYLSSLSASDVAEHHEVSGSPALASLHRDLDGIGALARRVAEVDVAGLATAIASAGRTLVVAKGSYAAVGAALTHNARLAGYPVELASDDADLANALARLGEGDVLLAISFWRLYQSTVLATEQAHARGARVFVLTDVADPALVRTAEQVLLVPAEGVAFFPSLTPGLALAQAVVAQLAAVDPARTRAHIEAAEAQWLRLGLLHRQPRRP</sequence>
<dbReference type="EMBL" id="JAMTCK010000004">
    <property type="protein sequence ID" value="MCP2165006.1"/>
    <property type="molecule type" value="Genomic_DNA"/>
</dbReference>
<dbReference type="CDD" id="cd05013">
    <property type="entry name" value="SIS_RpiR"/>
    <property type="match status" value="1"/>
</dbReference>
<keyword evidence="3" id="KW-0804">Transcription</keyword>
<dbReference type="PROSITE" id="PS51071">
    <property type="entry name" value="HTH_RPIR"/>
    <property type="match status" value="1"/>
</dbReference>
<feature type="domain" description="SIS" evidence="5">
    <location>
        <begin position="127"/>
        <end position="263"/>
    </location>
</feature>
<protein>
    <submittedName>
        <fullName evidence="6">Transcriptional regulator, RpiR family</fullName>
    </submittedName>
</protein>
<dbReference type="RefSeq" id="WP_253769410.1">
    <property type="nucleotide sequence ID" value="NZ_JAMTCK010000004.1"/>
</dbReference>
<evidence type="ECO:0000259" key="5">
    <source>
        <dbReference type="PROSITE" id="PS51464"/>
    </source>
</evidence>
<reference evidence="6" key="1">
    <citation type="submission" date="2022-06" db="EMBL/GenBank/DDBJ databases">
        <title>Genomic Encyclopedia of Archaeal and Bacterial Type Strains, Phase II (KMG-II): from individual species to whole genera.</title>
        <authorList>
            <person name="Goeker M."/>
        </authorList>
    </citation>
    <scope>NUCLEOTIDE SEQUENCE</scope>
    <source>
        <strain evidence="6">DSM 43935</strain>
    </source>
</reference>
<dbReference type="Gene3D" id="3.40.50.10490">
    <property type="entry name" value="Glucose-6-phosphate isomerase like protein, domain 1"/>
    <property type="match status" value="1"/>
</dbReference>
<dbReference type="SUPFAM" id="SSF46689">
    <property type="entry name" value="Homeodomain-like"/>
    <property type="match status" value="1"/>
</dbReference>
<evidence type="ECO:0000313" key="6">
    <source>
        <dbReference type="EMBL" id="MCP2165006.1"/>
    </source>
</evidence>